<evidence type="ECO:0000256" key="1">
    <source>
        <dbReference type="SAM" id="Phobius"/>
    </source>
</evidence>
<protein>
    <recommendedName>
        <fullName evidence="4">DUF4190 domain-containing protein</fullName>
    </recommendedName>
</protein>
<feature type="transmembrane region" description="Helical" evidence="1">
    <location>
        <begin position="39"/>
        <end position="65"/>
    </location>
</feature>
<evidence type="ECO:0000313" key="2">
    <source>
        <dbReference type="EMBL" id="HCO22782.1"/>
    </source>
</evidence>
<feature type="transmembrane region" description="Helical" evidence="1">
    <location>
        <begin position="85"/>
        <end position="103"/>
    </location>
</feature>
<dbReference type="Proteomes" id="UP000263642">
    <property type="component" value="Unassembled WGS sequence"/>
</dbReference>
<sequence length="245" mass="27278">MDQKDSPELIQQSRSDQTPFAEQICYSPISMTAVTSAGLGVFCILGFIFPTLAWLAIPGVVLGCVALKSIRHYELSGRKLARRGIQLSLVCGTLAPLWHLAWYEIRFHSEALPGYQRVSFGEIVNDRKNFESRMESLLGQDICFKGFAIYAGQGFHKQQFDLYFTQPRGGFGFQPGHREVVSVQLPRGKSWEWNHQPIAVSGKLVRNPDAKSDPEAPQFLLEQSAVFPALTADHFQGPFSARGGC</sequence>
<proteinExistence type="predicted"/>
<accession>A0A3D3R3W2</accession>
<keyword evidence="1" id="KW-0812">Transmembrane</keyword>
<keyword evidence="1" id="KW-0472">Membrane</keyword>
<evidence type="ECO:0008006" key="4">
    <source>
        <dbReference type="Google" id="ProtNLM"/>
    </source>
</evidence>
<dbReference type="EMBL" id="DQAY01000045">
    <property type="protein sequence ID" value="HCO22782.1"/>
    <property type="molecule type" value="Genomic_DNA"/>
</dbReference>
<dbReference type="AlphaFoldDB" id="A0A3D3R3W2"/>
<name>A0A3D3R3W2_9PLAN</name>
<reference evidence="2 3" key="1">
    <citation type="journal article" date="2018" name="Nat. Biotechnol.">
        <title>A standardized bacterial taxonomy based on genome phylogeny substantially revises the tree of life.</title>
        <authorList>
            <person name="Parks D.H."/>
            <person name="Chuvochina M."/>
            <person name="Waite D.W."/>
            <person name="Rinke C."/>
            <person name="Skarshewski A."/>
            <person name="Chaumeil P.A."/>
            <person name="Hugenholtz P."/>
        </authorList>
    </citation>
    <scope>NUCLEOTIDE SEQUENCE [LARGE SCALE GENOMIC DNA]</scope>
    <source>
        <strain evidence="2">UBA9375</strain>
    </source>
</reference>
<organism evidence="2 3">
    <name type="scientific">Gimesia maris</name>
    <dbReference type="NCBI Taxonomy" id="122"/>
    <lineage>
        <taxon>Bacteria</taxon>
        <taxon>Pseudomonadati</taxon>
        <taxon>Planctomycetota</taxon>
        <taxon>Planctomycetia</taxon>
        <taxon>Planctomycetales</taxon>
        <taxon>Planctomycetaceae</taxon>
        <taxon>Gimesia</taxon>
    </lineage>
</organism>
<evidence type="ECO:0000313" key="3">
    <source>
        <dbReference type="Proteomes" id="UP000263642"/>
    </source>
</evidence>
<comment type="caution">
    <text evidence="2">The sequence shown here is derived from an EMBL/GenBank/DDBJ whole genome shotgun (WGS) entry which is preliminary data.</text>
</comment>
<keyword evidence="1" id="KW-1133">Transmembrane helix</keyword>
<gene>
    <name evidence="2" type="ORF">DIT97_06885</name>
</gene>